<keyword evidence="4" id="KW-1185">Reference proteome</keyword>
<dbReference type="RefSeq" id="XP_009010160.1">
    <property type="nucleotide sequence ID" value="XM_009011912.1"/>
</dbReference>
<dbReference type="Proteomes" id="UP000015101">
    <property type="component" value="Unassembled WGS sequence"/>
</dbReference>
<reference evidence="4" key="1">
    <citation type="submission" date="2012-12" db="EMBL/GenBank/DDBJ databases">
        <authorList>
            <person name="Hellsten U."/>
            <person name="Grimwood J."/>
            <person name="Chapman J.A."/>
            <person name="Shapiro H."/>
            <person name="Aerts A."/>
            <person name="Otillar R.P."/>
            <person name="Terry A.Y."/>
            <person name="Boore J.L."/>
            <person name="Simakov O."/>
            <person name="Marletaz F."/>
            <person name="Cho S.-J."/>
            <person name="Edsinger-Gonzales E."/>
            <person name="Havlak P."/>
            <person name="Kuo D.-H."/>
            <person name="Larsson T."/>
            <person name="Lv J."/>
            <person name="Arendt D."/>
            <person name="Savage R."/>
            <person name="Osoegawa K."/>
            <person name="de Jong P."/>
            <person name="Lindberg D.R."/>
            <person name="Seaver E.C."/>
            <person name="Weisblat D.A."/>
            <person name="Putnam N.H."/>
            <person name="Grigoriev I.V."/>
            <person name="Rokhsar D.S."/>
        </authorList>
    </citation>
    <scope>NUCLEOTIDE SEQUENCE</scope>
</reference>
<dbReference type="OrthoDB" id="6310963at2759"/>
<evidence type="ECO:0000313" key="4">
    <source>
        <dbReference type="Proteomes" id="UP000015101"/>
    </source>
</evidence>
<dbReference type="CTD" id="20201582"/>
<evidence type="ECO:0008006" key="5">
    <source>
        <dbReference type="Google" id="ProtNLM"/>
    </source>
</evidence>
<accession>T1EYD2</accession>
<dbReference type="HOGENOM" id="CLU_940977_0_0_1"/>
<dbReference type="GeneID" id="20201582"/>
<evidence type="ECO:0000256" key="1">
    <source>
        <dbReference type="SAM" id="MobiDB-lite"/>
    </source>
</evidence>
<reference evidence="3" key="3">
    <citation type="submission" date="2015-06" db="UniProtKB">
        <authorList>
            <consortium name="EnsemblMetazoa"/>
        </authorList>
    </citation>
    <scope>IDENTIFICATION</scope>
</reference>
<dbReference type="KEGG" id="hro:HELRODRAFT_166688"/>
<feature type="compositionally biased region" description="Low complexity" evidence="1">
    <location>
        <begin position="55"/>
        <end position="88"/>
    </location>
</feature>
<proteinExistence type="predicted"/>
<organism evidence="3 4">
    <name type="scientific">Helobdella robusta</name>
    <name type="common">Californian leech</name>
    <dbReference type="NCBI Taxonomy" id="6412"/>
    <lineage>
        <taxon>Eukaryota</taxon>
        <taxon>Metazoa</taxon>
        <taxon>Spiralia</taxon>
        <taxon>Lophotrochozoa</taxon>
        <taxon>Annelida</taxon>
        <taxon>Clitellata</taxon>
        <taxon>Hirudinea</taxon>
        <taxon>Rhynchobdellida</taxon>
        <taxon>Glossiphoniidae</taxon>
        <taxon>Helobdella</taxon>
    </lineage>
</organism>
<dbReference type="InParanoid" id="T1EYD2"/>
<reference evidence="2 4" key="2">
    <citation type="journal article" date="2013" name="Nature">
        <title>Insights into bilaterian evolution from three spiralian genomes.</title>
        <authorList>
            <person name="Simakov O."/>
            <person name="Marletaz F."/>
            <person name="Cho S.J."/>
            <person name="Edsinger-Gonzales E."/>
            <person name="Havlak P."/>
            <person name="Hellsten U."/>
            <person name="Kuo D.H."/>
            <person name="Larsson T."/>
            <person name="Lv J."/>
            <person name="Arendt D."/>
            <person name="Savage R."/>
            <person name="Osoegawa K."/>
            <person name="de Jong P."/>
            <person name="Grimwood J."/>
            <person name="Chapman J.A."/>
            <person name="Shapiro H."/>
            <person name="Aerts A."/>
            <person name="Otillar R.P."/>
            <person name="Terry A.Y."/>
            <person name="Boore J.L."/>
            <person name="Grigoriev I.V."/>
            <person name="Lindberg D.R."/>
            <person name="Seaver E.C."/>
            <person name="Weisblat D.A."/>
            <person name="Putnam N.H."/>
            <person name="Rokhsar D.S."/>
        </authorList>
    </citation>
    <scope>NUCLEOTIDE SEQUENCE</scope>
</reference>
<feature type="region of interest" description="Disordered" evidence="1">
    <location>
        <begin position="52"/>
        <end position="124"/>
    </location>
</feature>
<evidence type="ECO:0000313" key="2">
    <source>
        <dbReference type="EMBL" id="ESO11672.1"/>
    </source>
</evidence>
<sequence>MYSRAGLTRCTQQINLVLAAATKLPNNDINIYNENIRNIDTIRNSIIKQANFPDNNESNNHNNNNGNNISTNTTNNNNINNKKSPITNWVIKPKIKRNSKNSHTSYSNNHNNDQHNKYSHSSSSYRRSHNKIAKSCLRSSDCDTSIGESCYFLYEGCSAGHCMCQNDYRHNGIIDRCRKKFINESCTRNGDCHAEMICAPATIINNINSNLDSNFDNNKVCQCPEKTIASDDGSFCLVGQLHRLLGTKCQPSTHECLQKAAYGYTRTDTECHSEQNICTCVEGFRKERMACLKSWF</sequence>
<dbReference type="EMBL" id="AMQM01002515">
    <property type="status" value="NOT_ANNOTATED_CDS"/>
    <property type="molecule type" value="Genomic_DNA"/>
</dbReference>
<dbReference type="EnsemblMetazoa" id="HelroT166688">
    <property type="protein sequence ID" value="HelroP166688"/>
    <property type="gene ID" value="HelroG166688"/>
</dbReference>
<name>T1EYD2_HELRO</name>
<feature type="compositionally biased region" description="Low complexity" evidence="1">
    <location>
        <begin position="101"/>
        <end position="111"/>
    </location>
</feature>
<dbReference type="AlphaFoldDB" id="T1EYD2"/>
<gene>
    <name evidence="3" type="primary">20201582</name>
    <name evidence="2" type="ORF">HELRODRAFT_166688</name>
</gene>
<protein>
    <recommendedName>
        <fullName evidence="5">EB domain-containing protein</fullName>
    </recommendedName>
</protein>
<dbReference type="EMBL" id="KB095812">
    <property type="protein sequence ID" value="ESO11672.1"/>
    <property type="molecule type" value="Genomic_DNA"/>
</dbReference>
<evidence type="ECO:0000313" key="3">
    <source>
        <dbReference type="EnsemblMetazoa" id="HelroP166688"/>
    </source>
</evidence>